<keyword evidence="3" id="KW-1185">Reference proteome</keyword>
<evidence type="ECO:0000313" key="2">
    <source>
        <dbReference type="EMBL" id="PTE14241.1"/>
    </source>
</evidence>
<name>A0A2T4J8M2_9RHOB</name>
<sequence>MFIRYLLPMLIALALVVALTISQGLDFKERSQATADPNSYPRTAIVFSGQFDRIEVGLQLIEDGAIDRLLVSGANPKSGIHQARFSDQFNLTIRQRSALANGQIILADGALSTLENAIESECWLQSSPEVSEVLLITSTRHMARASLV</sequence>
<proteinExistence type="predicted"/>
<reference evidence="2 3" key="1">
    <citation type="submission" date="2018-03" db="EMBL/GenBank/DDBJ databases">
        <title>Rhodobacter veldkampii.</title>
        <authorList>
            <person name="Meyer T.E."/>
            <person name="Miller S."/>
            <person name="Lodha T."/>
            <person name="Gandham S."/>
            <person name="Chintalapati S."/>
            <person name="Chintalapati V.R."/>
        </authorList>
    </citation>
    <scope>NUCLEOTIDE SEQUENCE [LARGE SCALE GENOMIC DNA]</scope>
    <source>
        <strain evidence="2 3">DSM 11550</strain>
    </source>
</reference>
<gene>
    <name evidence="2" type="ORF">C5F46_14990</name>
</gene>
<evidence type="ECO:0000313" key="3">
    <source>
        <dbReference type="Proteomes" id="UP000241899"/>
    </source>
</evidence>
<dbReference type="Proteomes" id="UP000241899">
    <property type="component" value="Unassembled WGS sequence"/>
</dbReference>
<dbReference type="Pfam" id="PF02698">
    <property type="entry name" value="DUF218"/>
    <property type="match status" value="1"/>
</dbReference>
<feature type="non-terminal residue" evidence="2">
    <location>
        <position position="148"/>
    </location>
</feature>
<dbReference type="EMBL" id="PZKF01000061">
    <property type="protein sequence ID" value="PTE14241.1"/>
    <property type="molecule type" value="Genomic_DNA"/>
</dbReference>
<dbReference type="AlphaFoldDB" id="A0A2T4J8M2"/>
<comment type="caution">
    <text evidence="2">The sequence shown here is derived from an EMBL/GenBank/DDBJ whole genome shotgun (WGS) entry which is preliminary data.</text>
</comment>
<organism evidence="2 3">
    <name type="scientific">Phaeovulum veldkampii DSM 11550</name>
    <dbReference type="NCBI Taxonomy" id="1185920"/>
    <lineage>
        <taxon>Bacteria</taxon>
        <taxon>Pseudomonadati</taxon>
        <taxon>Pseudomonadota</taxon>
        <taxon>Alphaproteobacteria</taxon>
        <taxon>Rhodobacterales</taxon>
        <taxon>Paracoccaceae</taxon>
        <taxon>Phaeovulum</taxon>
    </lineage>
</organism>
<feature type="domain" description="DUF218" evidence="1">
    <location>
        <begin position="45"/>
        <end position="147"/>
    </location>
</feature>
<dbReference type="InterPro" id="IPR003848">
    <property type="entry name" value="DUF218"/>
</dbReference>
<dbReference type="RefSeq" id="WP_181317770.1">
    <property type="nucleotide sequence ID" value="NZ_PZKF01000061.1"/>
</dbReference>
<evidence type="ECO:0000259" key="1">
    <source>
        <dbReference type="Pfam" id="PF02698"/>
    </source>
</evidence>
<accession>A0A2T4J8M2</accession>
<protein>
    <recommendedName>
        <fullName evidence="1">DUF218 domain-containing protein</fullName>
    </recommendedName>
</protein>